<reference evidence="3 4" key="1">
    <citation type="submission" date="2019-02" db="EMBL/GenBank/DDBJ databases">
        <title>Deep-cultivation of Planctomycetes and their phenomic and genomic characterization uncovers novel biology.</title>
        <authorList>
            <person name="Wiegand S."/>
            <person name="Jogler M."/>
            <person name="Boedeker C."/>
            <person name="Pinto D."/>
            <person name="Vollmers J."/>
            <person name="Rivas-Marin E."/>
            <person name="Kohn T."/>
            <person name="Peeters S.H."/>
            <person name="Heuer A."/>
            <person name="Rast P."/>
            <person name="Oberbeckmann S."/>
            <person name="Bunk B."/>
            <person name="Jeske O."/>
            <person name="Meyerdierks A."/>
            <person name="Storesund J.E."/>
            <person name="Kallscheuer N."/>
            <person name="Luecker S."/>
            <person name="Lage O.M."/>
            <person name="Pohl T."/>
            <person name="Merkel B.J."/>
            <person name="Hornburger P."/>
            <person name="Mueller R.-W."/>
            <person name="Bruemmer F."/>
            <person name="Labrenz M."/>
            <person name="Spormann A.M."/>
            <person name="Op Den Camp H."/>
            <person name="Overmann J."/>
            <person name="Amann R."/>
            <person name="Jetten M.S.M."/>
            <person name="Mascher T."/>
            <person name="Medema M.H."/>
            <person name="Devos D.P."/>
            <person name="Kaster A.-K."/>
            <person name="Ovreas L."/>
            <person name="Rohde M."/>
            <person name="Galperin M.Y."/>
            <person name="Jogler C."/>
        </authorList>
    </citation>
    <scope>NUCLEOTIDE SEQUENCE [LARGE SCALE GENOMIC DNA]</scope>
    <source>
        <strain evidence="3 4">Poly59</strain>
    </source>
</reference>
<evidence type="ECO:0000313" key="3">
    <source>
        <dbReference type="EMBL" id="TWU51249.1"/>
    </source>
</evidence>
<accession>A0A5C6EUX0</accession>
<dbReference type="InterPro" id="IPR050471">
    <property type="entry name" value="AB_hydrolase"/>
</dbReference>
<dbReference type="InterPro" id="IPR000073">
    <property type="entry name" value="AB_hydrolase_1"/>
</dbReference>
<dbReference type="InterPro" id="IPR029058">
    <property type="entry name" value="AB_hydrolase_fold"/>
</dbReference>
<comment type="similarity">
    <text evidence="1">Belongs to the AB hydrolase superfamily. Bacterial non-heme haloperoxidase / perhydrolase family.</text>
</comment>
<evidence type="ECO:0000259" key="2">
    <source>
        <dbReference type="Pfam" id="PF00561"/>
    </source>
</evidence>
<sequence>MTMIPTRDGHALYIKQWGSGRPVVLLHGWPLSADSWDYHAMRIAEAGFRVISYDRRGFGRSDQPFGDYDYDALSDDLSDVMTATKTEDASVIGFSMGGGEVARYMSRHAGRHVRQCGLISSVVPYMLKTDDNSHGVEQSVFDGMTKAMLEDRPKFFSGFFKSFYGVGMLSSSVSEEYLQWTRAIAMQASLKATLACANSFATTDFRHDLAAFTVPTLVIHGTNDVTVPIDASGRPAASGIANAMLKEYEGAPHGLFATHKEQLAGDLLEFLKS</sequence>
<dbReference type="InterPro" id="IPR000639">
    <property type="entry name" value="Epox_hydrolase-like"/>
</dbReference>
<dbReference type="FunFam" id="3.40.50.1820:FF:000205">
    <property type="entry name" value="Non-haem bromoperoxidase BPO-A2"/>
    <property type="match status" value="1"/>
</dbReference>
<feature type="domain" description="AB hydrolase-1" evidence="2">
    <location>
        <begin position="22"/>
        <end position="259"/>
    </location>
</feature>
<proteinExistence type="inferred from homology"/>
<organism evidence="3 4">
    <name type="scientific">Rubripirellula reticaptiva</name>
    <dbReference type="NCBI Taxonomy" id="2528013"/>
    <lineage>
        <taxon>Bacteria</taxon>
        <taxon>Pseudomonadati</taxon>
        <taxon>Planctomycetota</taxon>
        <taxon>Planctomycetia</taxon>
        <taxon>Pirellulales</taxon>
        <taxon>Pirellulaceae</taxon>
        <taxon>Rubripirellula</taxon>
    </lineage>
</organism>
<dbReference type="PRINTS" id="PR00111">
    <property type="entry name" value="ABHYDROLASE"/>
</dbReference>
<dbReference type="PRINTS" id="PR00412">
    <property type="entry name" value="EPOXHYDRLASE"/>
</dbReference>
<dbReference type="RefSeq" id="WP_146534646.1">
    <property type="nucleotide sequence ID" value="NZ_SJPX01000003.1"/>
</dbReference>
<dbReference type="AlphaFoldDB" id="A0A5C6EUX0"/>
<gene>
    <name evidence="3" type="primary">cpo</name>
    <name evidence="3" type="ORF">Poly59_28410</name>
</gene>
<dbReference type="PANTHER" id="PTHR43433:SF4">
    <property type="entry name" value="NON-HEME CHLOROPEROXIDASE-RELATED"/>
    <property type="match status" value="1"/>
</dbReference>
<comment type="caution">
    <text evidence="3">The sequence shown here is derived from an EMBL/GenBank/DDBJ whole genome shotgun (WGS) entry which is preliminary data.</text>
</comment>
<keyword evidence="3" id="KW-0575">Peroxidase</keyword>
<keyword evidence="3" id="KW-0560">Oxidoreductase</keyword>
<dbReference type="GO" id="GO:0016691">
    <property type="term" value="F:chloride peroxidase activity"/>
    <property type="evidence" value="ECO:0007669"/>
    <property type="project" value="UniProtKB-EC"/>
</dbReference>
<name>A0A5C6EUX0_9BACT</name>
<dbReference type="EMBL" id="SJPX01000003">
    <property type="protein sequence ID" value="TWU51249.1"/>
    <property type="molecule type" value="Genomic_DNA"/>
</dbReference>
<dbReference type="EC" id="1.11.1.10" evidence="3"/>
<evidence type="ECO:0000313" key="4">
    <source>
        <dbReference type="Proteomes" id="UP000317977"/>
    </source>
</evidence>
<keyword evidence="4" id="KW-1185">Reference proteome</keyword>
<dbReference type="SUPFAM" id="SSF53474">
    <property type="entry name" value="alpha/beta-Hydrolases"/>
    <property type="match status" value="1"/>
</dbReference>
<protein>
    <submittedName>
        <fullName evidence="3">Non-heme chloroperoxidase</fullName>
        <ecNumber evidence="3">1.11.1.10</ecNumber>
    </submittedName>
</protein>
<dbReference type="PANTHER" id="PTHR43433">
    <property type="entry name" value="HYDROLASE, ALPHA/BETA FOLD FAMILY PROTEIN"/>
    <property type="match status" value="1"/>
</dbReference>
<evidence type="ECO:0000256" key="1">
    <source>
        <dbReference type="ARBA" id="ARBA00038128"/>
    </source>
</evidence>
<dbReference type="Proteomes" id="UP000317977">
    <property type="component" value="Unassembled WGS sequence"/>
</dbReference>
<dbReference type="Pfam" id="PF00561">
    <property type="entry name" value="Abhydrolase_1"/>
    <property type="match status" value="1"/>
</dbReference>
<dbReference type="OrthoDB" id="252464at2"/>
<dbReference type="Gene3D" id="3.40.50.1820">
    <property type="entry name" value="alpha/beta hydrolase"/>
    <property type="match status" value="1"/>
</dbReference>